<feature type="region of interest" description="Disordered" evidence="2">
    <location>
        <begin position="258"/>
        <end position="283"/>
    </location>
</feature>
<keyword evidence="1" id="KW-0862">Zinc</keyword>
<dbReference type="PROSITE" id="PS50157">
    <property type="entry name" value="ZINC_FINGER_C2H2_2"/>
    <property type="match status" value="1"/>
</dbReference>
<dbReference type="OrthoDB" id="6365676at2759"/>
<dbReference type="AlphaFoldDB" id="A0A6A5SFM4"/>
<feature type="compositionally biased region" description="Polar residues" evidence="2">
    <location>
        <begin position="96"/>
        <end position="109"/>
    </location>
</feature>
<accession>A0A6A5SFM4</accession>
<name>A0A6A5SFM4_9PLEO</name>
<dbReference type="EMBL" id="ML976203">
    <property type="protein sequence ID" value="KAF1936207.1"/>
    <property type="molecule type" value="Genomic_DNA"/>
</dbReference>
<sequence>MMYNQSHGNHGHSWPLQGQGNHGRAAYSPEVGESGGAEQSFGTGQSSSKPNAQYPQWSNEAVAHVAGQHAAGYSHHDEYRDMITPENGNHGRSDAPPNSDTVGGYQSASESTQGYLNVYQNGAAYQSVSYPTEQAFPGHLTMYFSPSISPAIPGYPPSVYPYDPQMASTSASPPGPTHIALQYPLPENSPICLEYSISCPYDCGTILTGIHALGNLTRHIKTRACTGSNRAKVSYPCPIDGCGRAYARSDGLRVHMRRRHGAPAALPKSERTFEDDEEGDEVS</sequence>
<feature type="region of interest" description="Disordered" evidence="2">
    <location>
        <begin position="80"/>
        <end position="109"/>
    </location>
</feature>
<dbReference type="Pfam" id="PF00096">
    <property type="entry name" value="zf-C2H2"/>
    <property type="match status" value="1"/>
</dbReference>
<dbReference type="PROSITE" id="PS00028">
    <property type="entry name" value="ZINC_FINGER_C2H2_1"/>
    <property type="match status" value="1"/>
</dbReference>
<gene>
    <name evidence="4" type="ORF">EJ02DRAFT_97754</name>
</gene>
<dbReference type="InterPro" id="IPR013087">
    <property type="entry name" value="Znf_C2H2_type"/>
</dbReference>
<dbReference type="SMART" id="SM00355">
    <property type="entry name" value="ZnF_C2H2"/>
    <property type="match status" value="1"/>
</dbReference>
<dbReference type="Proteomes" id="UP000800038">
    <property type="component" value="Unassembled WGS sequence"/>
</dbReference>
<keyword evidence="5" id="KW-1185">Reference proteome</keyword>
<protein>
    <recommendedName>
        <fullName evidence="3">C2H2-type domain-containing protein</fullName>
    </recommendedName>
</protein>
<keyword evidence="1" id="KW-0479">Metal-binding</keyword>
<dbReference type="Gene3D" id="3.30.160.60">
    <property type="entry name" value="Classic Zinc Finger"/>
    <property type="match status" value="1"/>
</dbReference>
<organism evidence="4 5">
    <name type="scientific">Clathrospora elynae</name>
    <dbReference type="NCBI Taxonomy" id="706981"/>
    <lineage>
        <taxon>Eukaryota</taxon>
        <taxon>Fungi</taxon>
        <taxon>Dikarya</taxon>
        <taxon>Ascomycota</taxon>
        <taxon>Pezizomycotina</taxon>
        <taxon>Dothideomycetes</taxon>
        <taxon>Pleosporomycetidae</taxon>
        <taxon>Pleosporales</taxon>
        <taxon>Diademaceae</taxon>
        <taxon>Clathrospora</taxon>
    </lineage>
</organism>
<evidence type="ECO:0000313" key="5">
    <source>
        <dbReference type="Proteomes" id="UP000800038"/>
    </source>
</evidence>
<dbReference type="GO" id="GO:0008270">
    <property type="term" value="F:zinc ion binding"/>
    <property type="evidence" value="ECO:0007669"/>
    <property type="project" value="UniProtKB-KW"/>
</dbReference>
<feature type="domain" description="C2H2-type" evidence="3">
    <location>
        <begin position="235"/>
        <end position="265"/>
    </location>
</feature>
<evidence type="ECO:0000256" key="2">
    <source>
        <dbReference type="SAM" id="MobiDB-lite"/>
    </source>
</evidence>
<evidence type="ECO:0000313" key="4">
    <source>
        <dbReference type="EMBL" id="KAF1936207.1"/>
    </source>
</evidence>
<evidence type="ECO:0000259" key="3">
    <source>
        <dbReference type="PROSITE" id="PS50157"/>
    </source>
</evidence>
<feature type="compositionally biased region" description="Basic and acidic residues" evidence="2">
    <location>
        <begin position="80"/>
        <end position="93"/>
    </location>
</feature>
<feature type="compositionally biased region" description="Polar residues" evidence="2">
    <location>
        <begin position="40"/>
        <end position="54"/>
    </location>
</feature>
<proteinExistence type="predicted"/>
<evidence type="ECO:0000256" key="1">
    <source>
        <dbReference type="PROSITE-ProRule" id="PRU00042"/>
    </source>
</evidence>
<dbReference type="InterPro" id="IPR036236">
    <property type="entry name" value="Znf_C2H2_sf"/>
</dbReference>
<feature type="compositionally biased region" description="Acidic residues" evidence="2">
    <location>
        <begin position="273"/>
        <end position="283"/>
    </location>
</feature>
<reference evidence="4" key="1">
    <citation type="journal article" date="2020" name="Stud. Mycol.">
        <title>101 Dothideomycetes genomes: a test case for predicting lifestyles and emergence of pathogens.</title>
        <authorList>
            <person name="Haridas S."/>
            <person name="Albert R."/>
            <person name="Binder M."/>
            <person name="Bloem J."/>
            <person name="Labutti K."/>
            <person name="Salamov A."/>
            <person name="Andreopoulos B."/>
            <person name="Baker S."/>
            <person name="Barry K."/>
            <person name="Bills G."/>
            <person name="Bluhm B."/>
            <person name="Cannon C."/>
            <person name="Castanera R."/>
            <person name="Culley D."/>
            <person name="Daum C."/>
            <person name="Ezra D."/>
            <person name="Gonzalez J."/>
            <person name="Henrissat B."/>
            <person name="Kuo A."/>
            <person name="Liang C."/>
            <person name="Lipzen A."/>
            <person name="Lutzoni F."/>
            <person name="Magnuson J."/>
            <person name="Mondo S."/>
            <person name="Nolan M."/>
            <person name="Ohm R."/>
            <person name="Pangilinan J."/>
            <person name="Park H.-J."/>
            <person name="Ramirez L."/>
            <person name="Alfaro M."/>
            <person name="Sun H."/>
            <person name="Tritt A."/>
            <person name="Yoshinaga Y."/>
            <person name="Zwiers L.-H."/>
            <person name="Turgeon B."/>
            <person name="Goodwin S."/>
            <person name="Spatafora J."/>
            <person name="Crous P."/>
            <person name="Grigoriev I."/>
        </authorList>
    </citation>
    <scope>NUCLEOTIDE SEQUENCE</scope>
    <source>
        <strain evidence="4">CBS 161.51</strain>
    </source>
</reference>
<keyword evidence="1" id="KW-0863">Zinc-finger</keyword>
<feature type="region of interest" description="Disordered" evidence="2">
    <location>
        <begin position="1"/>
        <end position="54"/>
    </location>
</feature>
<dbReference type="SUPFAM" id="SSF57667">
    <property type="entry name" value="beta-beta-alpha zinc fingers"/>
    <property type="match status" value="1"/>
</dbReference>